<dbReference type="EMBL" id="AP022561">
    <property type="protein sequence ID" value="BBX08000.1"/>
    <property type="molecule type" value="Genomic_DNA"/>
</dbReference>
<sequence length="285" mass="29495">MDANLTGLALAAGMVAALNPCGFAMLPAYLTLVVRGEDADPGRTAAVGRALAATAAMALGFLAVFGLFGLLTVPVATAVQRYLPYATIGIGIVLVALGIWLAAGRELTWQTAGQRWRSAPTARLGSMFGYGVGYAVASLSCTIGPFLAVTGATLRAGSPVDGVLVYAAYAAGLALVVGVLAVGIALTSTALVDRVRRLLPYINRISGVVLIAVGAYVSYYGLYEIRLFSAQGDPSDPVIAAAGRLQGAVAGWVYRTSAWTWVVALAVLVAAAALVRVRRSRHQRR</sequence>
<dbReference type="PANTHER" id="PTHR31272">
    <property type="entry name" value="CYTOCHROME C-TYPE BIOGENESIS PROTEIN HI_1454-RELATED"/>
    <property type="match status" value="1"/>
</dbReference>
<dbReference type="AlphaFoldDB" id="A0AAD1HNK7"/>
<evidence type="ECO:0000256" key="1">
    <source>
        <dbReference type="SAM" id="Phobius"/>
    </source>
</evidence>
<accession>A0AAD1HNK7</accession>
<feature type="transmembrane region" description="Helical" evidence="1">
    <location>
        <begin position="124"/>
        <end position="146"/>
    </location>
</feature>
<keyword evidence="1" id="KW-0812">Transmembrane</keyword>
<dbReference type="PANTHER" id="PTHR31272:SF4">
    <property type="entry name" value="CYTOCHROME C-TYPE BIOGENESIS PROTEIN HI_1454-RELATED"/>
    <property type="match status" value="1"/>
</dbReference>
<organism evidence="2 3">
    <name type="scientific">Mycolicibacterium aichiense</name>
    <dbReference type="NCBI Taxonomy" id="1799"/>
    <lineage>
        <taxon>Bacteria</taxon>
        <taxon>Bacillati</taxon>
        <taxon>Actinomycetota</taxon>
        <taxon>Actinomycetes</taxon>
        <taxon>Mycobacteriales</taxon>
        <taxon>Mycobacteriaceae</taxon>
        <taxon>Mycolicibacterium</taxon>
    </lineage>
</organism>
<feature type="transmembrane region" description="Helical" evidence="1">
    <location>
        <begin position="51"/>
        <end position="76"/>
    </location>
</feature>
<dbReference type="RefSeq" id="WP_115320093.1">
    <property type="nucleotide sequence ID" value="NZ_AP022561.1"/>
</dbReference>
<feature type="transmembrane region" description="Helical" evidence="1">
    <location>
        <begin position="166"/>
        <end position="186"/>
    </location>
</feature>
<reference evidence="2 3" key="1">
    <citation type="journal article" date="2019" name="Emerg. Microbes Infect.">
        <title>Comprehensive subspecies identification of 175 nontuberculous mycobacteria species based on 7547 genomic profiles.</title>
        <authorList>
            <person name="Matsumoto Y."/>
            <person name="Kinjo T."/>
            <person name="Motooka D."/>
            <person name="Nabeya D."/>
            <person name="Jung N."/>
            <person name="Uechi K."/>
            <person name="Horii T."/>
            <person name="Iida T."/>
            <person name="Fujita J."/>
            <person name="Nakamura S."/>
        </authorList>
    </citation>
    <scope>NUCLEOTIDE SEQUENCE [LARGE SCALE GENOMIC DNA]</scope>
    <source>
        <strain evidence="2 3">JCM 6376</strain>
    </source>
</reference>
<dbReference type="InterPro" id="IPR051790">
    <property type="entry name" value="Cytochrome_c-biogenesis_DsbD"/>
</dbReference>
<keyword evidence="3" id="KW-1185">Reference proteome</keyword>
<dbReference type="Proteomes" id="UP000467327">
    <property type="component" value="Chromosome"/>
</dbReference>
<keyword evidence="1" id="KW-1133">Transmembrane helix</keyword>
<dbReference type="KEGG" id="maic:MAIC_28030"/>
<evidence type="ECO:0000313" key="2">
    <source>
        <dbReference type="EMBL" id="BBX08000.1"/>
    </source>
</evidence>
<protein>
    <submittedName>
        <fullName evidence="2">Cytochrome C biogenesis protein CcdA</fullName>
    </submittedName>
</protein>
<feature type="transmembrane region" description="Helical" evidence="1">
    <location>
        <begin position="198"/>
        <end position="219"/>
    </location>
</feature>
<proteinExistence type="predicted"/>
<keyword evidence="1" id="KW-0472">Membrane</keyword>
<name>A0AAD1HNK7_9MYCO</name>
<feature type="transmembrane region" description="Helical" evidence="1">
    <location>
        <begin position="258"/>
        <end position="277"/>
    </location>
</feature>
<feature type="transmembrane region" description="Helical" evidence="1">
    <location>
        <begin position="82"/>
        <end position="103"/>
    </location>
</feature>
<feature type="transmembrane region" description="Helical" evidence="1">
    <location>
        <begin position="6"/>
        <end position="30"/>
    </location>
</feature>
<evidence type="ECO:0000313" key="3">
    <source>
        <dbReference type="Proteomes" id="UP000467327"/>
    </source>
</evidence>
<gene>
    <name evidence="2" type="ORF">MAIC_28030</name>
</gene>